<dbReference type="NCBIfam" id="TIGR00278">
    <property type="entry name" value="membrane protein insertion efficiency factor YidD"/>
    <property type="match status" value="1"/>
</dbReference>
<dbReference type="Proteomes" id="UP000319836">
    <property type="component" value="Unassembled WGS sequence"/>
</dbReference>
<keyword evidence="1" id="KW-1003">Cell membrane</keyword>
<organism evidence="2 3">
    <name type="scientific">Eiseniibacteriota bacterium</name>
    <dbReference type="NCBI Taxonomy" id="2212470"/>
    <lineage>
        <taxon>Bacteria</taxon>
        <taxon>Candidatus Eiseniibacteriota</taxon>
    </lineage>
</organism>
<dbReference type="GO" id="GO:0005886">
    <property type="term" value="C:plasma membrane"/>
    <property type="evidence" value="ECO:0007669"/>
    <property type="project" value="UniProtKB-SubCell"/>
</dbReference>
<dbReference type="PANTHER" id="PTHR33383:SF1">
    <property type="entry name" value="MEMBRANE PROTEIN INSERTION EFFICIENCY FACTOR-RELATED"/>
    <property type="match status" value="1"/>
</dbReference>
<comment type="similarity">
    <text evidence="1">Belongs to the UPF0161 family.</text>
</comment>
<dbReference type="AlphaFoldDB" id="A0A538TXR1"/>
<accession>A0A538TXR1</accession>
<evidence type="ECO:0000256" key="1">
    <source>
        <dbReference type="HAMAP-Rule" id="MF_00386"/>
    </source>
</evidence>
<comment type="caution">
    <text evidence="2">The sequence shown here is derived from an EMBL/GenBank/DDBJ whole genome shotgun (WGS) entry which is preliminary data.</text>
</comment>
<proteinExistence type="inferred from homology"/>
<dbReference type="InterPro" id="IPR002696">
    <property type="entry name" value="Membr_insert_effic_factor_YidD"/>
</dbReference>
<evidence type="ECO:0000313" key="2">
    <source>
        <dbReference type="EMBL" id="TMQ68299.1"/>
    </source>
</evidence>
<gene>
    <name evidence="2" type="primary">yidD</name>
    <name evidence="2" type="ORF">E6K80_14355</name>
</gene>
<protein>
    <recommendedName>
        <fullName evidence="1">Putative membrane protein insertion efficiency factor</fullName>
    </recommendedName>
</protein>
<dbReference type="HAMAP" id="MF_00386">
    <property type="entry name" value="UPF0161_YidD"/>
    <property type="match status" value="1"/>
</dbReference>
<keyword evidence="1" id="KW-0472">Membrane</keyword>
<dbReference type="EMBL" id="VBPA01000409">
    <property type="protein sequence ID" value="TMQ68299.1"/>
    <property type="molecule type" value="Genomic_DNA"/>
</dbReference>
<comment type="function">
    <text evidence="1">Could be involved in insertion of integral membrane proteins into the membrane.</text>
</comment>
<comment type="subcellular location">
    <subcellularLocation>
        <location evidence="1">Cell membrane</location>
        <topology evidence="1">Peripheral membrane protein</topology>
        <orientation evidence="1">Cytoplasmic side</orientation>
    </subcellularLocation>
</comment>
<dbReference type="Pfam" id="PF01809">
    <property type="entry name" value="YidD"/>
    <property type="match status" value="1"/>
</dbReference>
<evidence type="ECO:0000313" key="3">
    <source>
        <dbReference type="Proteomes" id="UP000319836"/>
    </source>
</evidence>
<dbReference type="SMART" id="SM01234">
    <property type="entry name" value="Haemolytic"/>
    <property type="match status" value="1"/>
</dbReference>
<name>A0A538TXR1_UNCEI</name>
<dbReference type="PANTHER" id="PTHR33383">
    <property type="entry name" value="MEMBRANE PROTEIN INSERTION EFFICIENCY FACTOR-RELATED"/>
    <property type="match status" value="1"/>
</dbReference>
<sequence>MKLFALGLVRAYQLALGPFARGACRFHPTCSEYALQAIDRHGARRGLVLTLRRLARCHPLGASGYDPVP</sequence>
<reference evidence="2 3" key="1">
    <citation type="journal article" date="2019" name="Nat. Microbiol.">
        <title>Mediterranean grassland soil C-N compound turnover is dependent on rainfall and depth, and is mediated by genomically divergent microorganisms.</title>
        <authorList>
            <person name="Diamond S."/>
            <person name="Andeer P.F."/>
            <person name="Li Z."/>
            <person name="Crits-Christoph A."/>
            <person name="Burstein D."/>
            <person name="Anantharaman K."/>
            <person name="Lane K.R."/>
            <person name="Thomas B.C."/>
            <person name="Pan C."/>
            <person name="Northen T.R."/>
            <person name="Banfield J.F."/>
        </authorList>
    </citation>
    <scope>NUCLEOTIDE SEQUENCE [LARGE SCALE GENOMIC DNA]</scope>
    <source>
        <strain evidence="2">WS_10</strain>
    </source>
</reference>